<keyword evidence="1" id="KW-0732">Signal</keyword>
<dbReference type="Proteomes" id="UP000298763">
    <property type="component" value="Chromosome"/>
</dbReference>
<dbReference type="InterPro" id="IPR001434">
    <property type="entry name" value="OmcB-like_DUF11"/>
</dbReference>
<dbReference type="EMBL" id="CP040017">
    <property type="protein sequence ID" value="QCP09721.1"/>
    <property type="molecule type" value="Genomic_DNA"/>
</dbReference>
<protein>
    <recommendedName>
        <fullName evidence="6">DUF11 domain-containing protein</fullName>
    </recommendedName>
</protein>
<feature type="signal peptide" evidence="1">
    <location>
        <begin position="1"/>
        <end position="28"/>
    </location>
</feature>
<evidence type="ECO:0000259" key="2">
    <source>
        <dbReference type="Pfam" id="PF01345"/>
    </source>
</evidence>
<keyword evidence="5" id="KW-1185">Reference proteome</keyword>
<evidence type="ECO:0000313" key="5">
    <source>
        <dbReference type="Proteomes" id="UP000298763"/>
    </source>
</evidence>
<evidence type="ECO:0008006" key="6">
    <source>
        <dbReference type="Google" id="ProtNLM"/>
    </source>
</evidence>
<dbReference type="Pfam" id="PF01345">
    <property type="entry name" value="DUF11"/>
    <property type="match status" value="1"/>
</dbReference>
<evidence type="ECO:0000259" key="3">
    <source>
        <dbReference type="Pfam" id="PF20419"/>
    </source>
</evidence>
<proteinExistence type="predicted"/>
<organism evidence="4 5">
    <name type="scientific">Pseudoduganella umbonata</name>
    <dbReference type="NCBI Taxonomy" id="864828"/>
    <lineage>
        <taxon>Bacteria</taxon>
        <taxon>Pseudomonadati</taxon>
        <taxon>Pseudomonadota</taxon>
        <taxon>Betaproteobacteria</taxon>
        <taxon>Burkholderiales</taxon>
        <taxon>Oxalobacteraceae</taxon>
        <taxon>Telluria group</taxon>
        <taxon>Pseudoduganella</taxon>
    </lineage>
</organism>
<reference evidence="4 5" key="1">
    <citation type="submission" date="2019-05" db="EMBL/GenBank/DDBJ databases">
        <title>Draft Genome Sequences of Six Type Strains of the Genus Massilia.</title>
        <authorList>
            <person name="Miess H."/>
            <person name="Frediansyhah A."/>
            <person name="Gross H."/>
        </authorList>
    </citation>
    <scope>NUCLEOTIDE SEQUENCE [LARGE SCALE GENOMIC DNA]</scope>
    <source>
        <strain evidence="4 5">DSMZ 26121</strain>
    </source>
</reference>
<accession>A0ABX5UD74</accession>
<feature type="domain" description="DUF11" evidence="2">
    <location>
        <begin position="317"/>
        <end position="426"/>
    </location>
</feature>
<evidence type="ECO:0000313" key="4">
    <source>
        <dbReference type="EMBL" id="QCP09721.1"/>
    </source>
</evidence>
<dbReference type="Pfam" id="PF20419">
    <property type="entry name" value="DUF6701"/>
    <property type="match status" value="1"/>
</dbReference>
<name>A0ABX5UD74_9BURK</name>
<gene>
    <name evidence="4" type="ORF">FCL38_04265</name>
</gene>
<sequence length="1060" mass="111755">MKVLRMLRFLPGALCAAILSLAAAPARADTPIALFKSFAGNITMTGTQKSLRTKSNNDDPCAITSSVSMTLAGVPSPTAVLAAYLYWAGSGTKTDYAVTFDGKAVSAPATRRYASNTVGYNYFGGAADVTDQVRAKGNGTYTAKDLDIETNLFCSVSGVLGGFQLLVIYRDSKEPFRVLNVYEGFQYIRYSSIELTLANFQIPNPPGTGRVGHITWEGDTTLSGGGETLRYNGVQQTDTLNPSGNQFNSISSVNGDKNSYGIDFDVYTVGSPTIASGQKSAKTIYTSGQDLVLLNAEVIAAPNVPATDRGVTMTLNGSLVPSAPATYTISVVNNGPMDEGGPLTVTGTLPPSLIYGGASGAGWTCTAQGQLLTCTYSGVVKADVTLPPITLTATPAASATGLISFGVTVGARLFDYYDGNDTSTVSARVGNQTFVPQFIFTDKPCVHNKPFGDPDQPCKPLQLEHMPANTDLSTYITYVVKNVPTALASANTTLPMRFAMSCHDPSTNAGVRGTYALRSATVTLPLCAANGVIPEQTSAAWSTANNILYPGGSPSSQASTAKNRDDDDDFLLRYQDVGRIELFVTDNQARLGATGAFVSRPDKLLLLAQSSNKAGDPASATDPRFVPAGTAFTMTVRALMRDLTTPAPNFGRETEAETIKLVAIPASTEDGSAIKAMVADRDPNKQFAPVKLLGEFGPFVNGIATGNNFVFDDLGVIKVDSMIAPTKAELDEDETRLAGSYLGTGNVIGNSINVGRFYPDHFDTFVTGPMECPVVAQCPKNPTTTTVPSVEIPTMAYSGQPFRVVVKAFSSRGTLLKNYREDLAHDVLLSAWKAPNGSTGQNAPFSGQTGSVLGDPGIPAATFDAGTATVTRTYTFPGALAYTSSAPAANNWPQPVSVYLRAAEVINFDDVTSKRAAAVEGGVQVAAGRWWVPNQQGSANLAMNVEVKPQFFGKLNGLEAWYDAVTDSATTYVPQTEVKFSTCTKLAGASSCRLALSVDKTSAGTVTNGVGMVKLAAPGAGSSGSVYMWMSGPAWLPSVRGVLTYGTVHTSPYRYLREIY</sequence>
<dbReference type="InterPro" id="IPR046524">
    <property type="entry name" value="DUF6701"/>
</dbReference>
<feature type="chain" id="PRO_5046090788" description="DUF11 domain-containing protein" evidence="1">
    <location>
        <begin position="29"/>
        <end position="1060"/>
    </location>
</feature>
<feature type="domain" description="DUF6701" evidence="3">
    <location>
        <begin position="552"/>
        <end position="1036"/>
    </location>
</feature>
<evidence type="ECO:0000256" key="1">
    <source>
        <dbReference type="SAM" id="SignalP"/>
    </source>
</evidence>